<feature type="domain" description="Transposase IS66 central" evidence="1">
    <location>
        <begin position="4"/>
        <end position="45"/>
    </location>
</feature>
<evidence type="ECO:0000259" key="1">
    <source>
        <dbReference type="Pfam" id="PF03050"/>
    </source>
</evidence>
<dbReference type="Proteomes" id="UP001569428">
    <property type="component" value="Unassembled WGS sequence"/>
</dbReference>
<keyword evidence="3" id="KW-1185">Reference proteome</keyword>
<accession>A0ABV4NXR4</accession>
<proteinExistence type="predicted"/>
<sequence length="52" mass="5791">MHHDSPIVTFDFSQSNAKSRPAAILQNYQGYLQADTYTGYDHLFEPGGGETN</sequence>
<reference evidence="2 3" key="1">
    <citation type="submission" date="2024-08" db="EMBL/GenBank/DDBJ databases">
        <authorList>
            <person name="Ishaq N."/>
        </authorList>
    </citation>
    <scope>NUCLEOTIDE SEQUENCE [LARGE SCALE GENOMIC DNA]</scope>
    <source>
        <strain evidence="2 3">DSM 18651</strain>
    </source>
</reference>
<gene>
    <name evidence="2" type="ORF">ACCI49_07765</name>
</gene>
<dbReference type="InterPro" id="IPR004291">
    <property type="entry name" value="Transposase_IS66_central"/>
</dbReference>
<evidence type="ECO:0000313" key="2">
    <source>
        <dbReference type="EMBL" id="MFA0810817.1"/>
    </source>
</evidence>
<name>A0ABV4NXR4_9GAMM</name>
<evidence type="ECO:0000313" key="3">
    <source>
        <dbReference type="Proteomes" id="UP001569428"/>
    </source>
</evidence>
<dbReference type="RefSeq" id="WP_371838389.1">
    <property type="nucleotide sequence ID" value="NZ_JBGMEK010000012.1"/>
</dbReference>
<dbReference type="Pfam" id="PF03050">
    <property type="entry name" value="DDE_Tnp_IS66"/>
    <property type="match status" value="1"/>
</dbReference>
<protein>
    <submittedName>
        <fullName evidence="2">Transposase</fullName>
    </submittedName>
</protein>
<comment type="caution">
    <text evidence="2">The sequence shown here is derived from an EMBL/GenBank/DDBJ whole genome shotgun (WGS) entry which is preliminary data.</text>
</comment>
<dbReference type="EMBL" id="JBGMEK010000012">
    <property type="protein sequence ID" value="MFA0810817.1"/>
    <property type="molecule type" value="Genomic_DNA"/>
</dbReference>
<organism evidence="2 3">
    <name type="scientific">Microbulbifer epialgicus</name>
    <dbReference type="NCBI Taxonomy" id="393907"/>
    <lineage>
        <taxon>Bacteria</taxon>
        <taxon>Pseudomonadati</taxon>
        <taxon>Pseudomonadota</taxon>
        <taxon>Gammaproteobacteria</taxon>
        <taxon>Cellvibrionales</taxon>
        <taxon>Microbulbiferaceae</taxon>
        <taxon>Microbulbifer</taxon>
    </lineage>
</organism>